<keyword evidence="2" id="KW-1185">Reference proteome</keyword>
<dbReference type="PANTHER" id="PTHR48011:SF51">
    <property type="entry name" value="PROTEIN KINASE SUPERFAMILY PROTEIN"/>
    <property type="match status" value="1"/>
</dbReference>
<dbReference type="Pfam" id="PF00069">
    <property type="entry name" value="Pkinase"/>
    <property type="match status" value="1"/>
</dbReference>
<gene>
    <name evidence="3" type="primary">LOC111313204</name>
</gene>
<dbReference type="GO" id="GO:0004672">
    <property type="term" value="F:protein kinase activity"/>
    <property type="evidence" value="ECO:0007669"/>
    <property type="project" value="InterPro"/>
</dbReference>
<dbReference type="InterPro" id="IPR011009">
    <property type="entry name" value="Kinase-like_dom_sf"/>
</dbReference>
<dbReference type="RefSeq" id="XP_022769615.1">
    <property type="nucleotide sequence ID" value="XM_022913880.1"/>
</dbReference>
<protein>
    <submittedName>
        <fullName evidence="3">Mitogen-activated protein kinase kinase kinase 17-like</fullName>
    </submittedName>
</protein>
<evidence type="ECO:0000259" key="1">
    <source>
        <dbReference type="PROSITE" id="PS50011"/>
    </source>
</evidence>
<dbReference type="GeneID" id="111313204"/>
<dbReference type="PANTHER" id="PTHR48011">
    <property type="entry name" value="CCR4-NOT TRANSCRIPTIONAL COMPLEX SUBUNIT CAF120-RELATED"/>
    <property type="match status" value="1"/>
</dbReference>
<name>A0A6P6AXX4_DURZI</name>
<evidence type="ECO:0000313" key="3">
    <source>
        <dbReference type="RefSeq" id="XP_022769615.1"/>
    </source>
</evidence>
<proteinExistence type="predicted"/>
<dbReference type="SUPFAM" id="SSF56112">
    <property type="entry name" value="Protein kinase-like (PK-like)"/>
    <property type="match status" value="1"/>
</dbReference>
<evidence type="ECO:0000313" key="2">
    <source>
        <dbReference type="Proteomes" id="UP000515121"/>
    </source>
</evidence>
<dbReference type="PROSITE" id="PS50011">
    <property type="entry name" value="PROTEIN_KINASE_DOM"/>
    <property type="match status" value="1"/>
</dbReference>
<organism evidence="2 3">
    <name type="scientific">Durio zibethinus</name>
    <name type="common">Durian</name>
    <dbReference type="NCBI Taxonomy" id="66656"/>
    <lineage>
        <taxon>Eukaryota</taxon>
        <taxon>Viridiplantae</taxon>
        <taxon>Streptophyta</taxon>
        <taxon>Embryophyta</taxon>
        <taxon>Tracheophyta</taxon>
        <taxon>Spermatophyta</taxon>
        <taxon>Magnoliopsida</taxon>
        <taxon>eudicotyledons</taxon>
        <taxon>Gunneridae</taxon>
        <taxon>Pentapetalae</taxon>
        <taxon>rosids</taxon>
        <taxon>malvids</taxon>
        <taxon>Malvales</taxon>
        <taxon>Malvaceae</taxon>
        <taxon>Helicteroideae</taxon>
        <taxon>Durio</taxon>
    </lineage>
</organism>
<feature type="domain" description="Protein kinase" evidence="1">
    <location>
        <begin position="1"/>
        <end position="82"/>
    </location>
</feature>
<reference evidence="3" key="1">
    <citation type="submission" date="2025-08" db="UniProtKB">
        <authorList>
            <consortium name="RefSeq"/>
        </authorList>
    </citation>
    <scope>IDENTIFICATION</scope>
    <source>
        <tissue evidence="3">Fruit stalk</tissue>
    </source>
</reference>
<dbReference type="GO" id="GO:0005524">
    <property type="term" value="F:ATP binding"/>
    <property type="evidence" value="ECO:0007669"/>
    <property type="project" value="InterPro"/>
</dbReference>
<dbReference type="Gene3D" id="1.10.510.10">
    <property type="entry name" value="Transferase(Phosphotransferase) domain 1"/>
    <property type="match status" value="1"/>
</dbReference>
<dbReference type="GO" id="GO:0007165">
    <property type="term" value="P:signal transduction"/>
    <property type="evidence" value="ECO:0007669"/>
    <property type="project" value="TreeGrafter"/>
</dbReference>
<dbReference type="InterPro" id="IPR000719">
    <property type="entry name" value="Prot_kinase_dom"/>
</dbReference>
<dbReference type="KEGG" id="dzi:111313204"/>
<dbReference type="InterPro" id="IPR052751">
    <property type="entry name" value="Plant_MAPKKK"/>
</dbReference>
<dbReference type="OrthoDB" id="25592at2759"/>
<dbReference type="AlphaFoldDB" id="A0A6P6AXX4"/>
<dbReference type="Proteomes" id="UP000515121">
    <property type="component" value="Unplaced"/>
</dbReference>
<sequence>MGEISGALDVWSLGCIIVEMISGKMPWNYSNLKDLRNMLSNGESSKIPENMSSIGEDFLTKCFARDPNQRWTANMLLSHPFLMPDFSFFSYGSSLPQPFSALSSTIVEEDKSFQSTRSFQKDDKFGRGRNSVENLRLQMRPESHSLPHGYVATNMLSN</sequence>
<accession>A0A6P6AXX4</accession>